<accession>A6IV32</accession>
<dbReference type="EMBL" id="CH473969">
    <property type="protein sequence ID" value="EDM07148.1"/>
    <property type="molecule type" value="Genomic_DNA"/>
</dbReference>
<dbReference type="Proteomes" id="UP000234681">
    <property type="component" value="Chromosome X"/>
</dbReference>
<dbReference type="AlphaFoldDB" id="A6IV32"/>
<evidence type="ECO:0000313" key="2">
    <source>
        <dbReference type="Proteomes" id="UP000234681"/>
    </source>
</evidence>
<organism evidence="1 2">
    <name type="scientific">Rattus norvegicus</name>
    <name type="common">Rat</name>
    <dbReference type="NCBI Taxonomy" id="10116"/>
    <lineage>
        <taxon>Eukaryota</taxon>
        <taxon>Metazoa</taxon>
        <taxon>Chordata</taxon>
        <taxon>Craniata</taxon>
        <taxon>Vertebrata</taxon>
        <taxon>Euteleostomi</taxon>
        <taxon>Mammalia</taxon>
        <taxon>Eutheria</taxon>
        <taxon>Euarchontoglires</taxon>
        <taxon>Glires</taxon>
        <taxon>Rodentia</taxon>
        <taxon>Myomorpha</taxon>
        <taxon>Muroidea</taxon>
        <taxon>Muridae</taxon>
        <taxon>Murinae</taxon>
        <taxon>Rattus</taxon>
    </lineage>
</organism>
<name>A6IV32_RAT</name>
<evidence type="ECO:0000313" key="1">
    <source>
        <dbReference type="EMBL" id="EDM07148.1"/>
    </source>
</evidence>
<reference evidence="1 2" key="1">
    <citation type="submission" date="2005-09" db="EMBL/GenBank/DDBJ databases">
        <authorList>
            <person name="Mural R.J."/>
            <person name="Li P.W."/>
            <person name="Adams M.D."/>
            <person name="Amanatides P.G."/>
            <person name="Baden-Tillson H."/>
            <person name="Barnstead M."/>
            <person name="Chin S.H."/>
            <person name="Dew I."/>
            <person name="Evans C.A."/>
            <person name="Ferriera S."/>
            <person name="Flanigan M."/>
            <person name="Fosler C."/>
            <person name="Glodek A."/>
            <person name="Gu Z."/>
            <person name="Holt R.A."/>
            <person name="Jennings D."/>
            <person name="Kraft C.L."/>
            <person name="Lu F."/>
            <person name="Nguyen T."/>
            <person name="Nusskern D.R."/>
            <person name="Pfannkoch C.M."/>
            <person name="Sitter C."/>
            <person name="Sutton G.G."/>
            <person name="Venter J.C."/>
            <person name="Wang Z."/>
            <person name="Woodage T."/>
            <person name="Zheng X.H."/>
            <person name="Zhong F."/>
        </authorList>
    </citation>
    <scope>NUCLEOTIDE SEQUENCE [LARGE SCALE GENOMIC DNA]</scope>
    <source>
        <strain>BN</strain>
        <strain evidence="2">Sprague-Dawley</strain>
    </source>
</reference>
<proteinExistence type="predicted"/>
<gene>
    <name evidence="1" type="ORF">rCG_38088</name>
</gene>
<sequence>MASVDPGANLQAGLNRFRTKIGTWPGRLAFHKVLFTPMAKANAAGWG</sequence>
<protein>
    <submittedName>
        <fullName evidence="1">RCG38088</fullName>
    </submittedName>
</protein>